<evidence type="ECO:0000313" key="2">
    <source>
        <dbReference type="Proteomes" id="UP001154282"/>
    </source>
</evidence>
<evidence type="ECO:0000313" key="1">
    <source>
        <dbReference type="EMBL" id="CAI0445050.1"/>
    </source>
</evidence>
<reference evidence="1" key="1">
    <citation type="submission" date="2022-08" db="EMBL/GenBank/DDBJ databases">
        <authorList>
            <person name="Gutierrez-Valencia J."/>
        </authorList>
    </citation>
    <scope>NUCLEOTIDE SEQUENCE</scope>
</reference>
<comment type="caution">
    <text evidence="1">The sequence shown here is derived from an EMBL/GenBank/DDBJ whole genome shotgun (WGS) entry which is preliminary data.</text>
</comment>
<name>A0AAV0MH26_9ROSI</name>
<accession>A0AAV0MH26</accession>
<dbReference type="Proteomes" id="UP001154282">
    <property type="component" value="Unassembled WGS sequence"/>
</dbReference>
<organism evidence="1 2">
    <name type="scientific">Linum tenue</name>
    <dbReference type="NCBI Taxonomy" id="586396"/>
    <lineage>
        <taxon>Eukaryota</taxon>
        <taxon>Viridiplantae</taxon>
        <taxon>Streptophyta</taxon>
        <taxon>Embryophyta</taxon>
        <taxon>Tracheophyta</taxon>
        <taxon>Spermatophyta</taxon>
        <taxon>Magnoliopsida</taxon>
        <taxon>eudicotyledons</taxon>
        <taxon>Gunneridae</taxon>
        <taxon>Pentapetalae</taxon>
        <taxon>rosids</taxon>
        <taxon>fabids</taxon>
        <taxon>Malpighiales</taxon>
        <taxon>Linaceae</taxon>
        <taxon>Linum</taxon>
    </lineage>
</organism>
<dbReference type="EMBL" id="CAMGYJ010000007">
    <property type="protein sequence ID" value="CAI0445050.1"/>
    <property type="molecule type" value="Genomic_DNA"/>
</dbReference>
<sequence length="181" mass="20819">MKIAPETIITTLDSLSDYVNRLNTSKYIKRSDYKVITTLDSLSDHVNRLNISEFNKISDYKVMALGRKFKLIKELTIGDKKGVLKLRLLHSWHSTNPANPGYVYDYSTLWVDETGMLIHGLSDRTFAGHSESKLTVGSVYDFISDRFEFCDFESLRERVGTKTLLTDDMDSDSEQFRNQDI</sequence>
<protein>
    <submittedName>
        <fullName evidence="1">Uncharacterized protein</fullName>
    </submittedName>
</protein>
<keyword evidence="2" id="KW-1185">Reference proteome</keyword>
<dbReference type="AlphaFoldDB" id="A0AAV0MH26"/>
<gene>
    <name evidence="1" type="ORF">LITE_LOCUS28385</name>
</gene>
<proteinExistence type="predicted"/>